<dbReference type="Pfam" id="PF02298">
    <property type="entry name" value="Cu_bind_like"/>
    <property type="match status" value="1"/>
</dbReference>
<dbReference type="AlphaFoldDB" id="A0A6J1C4Y4"/>
<dbReference type="GO" id="GO:0005886">
    <property type="term" value="C:plasma membrane"/>
    <property type="evidence" value="ECO:0007669"/>
    <property type="project" value="TreeGrafter"/>
</dbReference>
<proteinExistence type="predicted"/>
<dbReference type="RefSeq" id="XP_022136659.1">
    <property type="nucleotide sequence ID" value="XM_022280967.1"/>
</dbReference>
<dbReference type="PANTHER" id="PTHR33021">
    <property type="entry name" value="BLUE COPPER PROTEIN"/>
    <property type="match status" value="1"/>
</dbReference>
<organism evidence="5 6">
    <name type="scientific">Momordica charantia</name>
    <name type="common">Bitter gourd</name>
    <name type="synonym">Balsam pear</name>
    <dbReference type="NCBI Taxonomy" id="3673"/>
    <lineage>
        <taxon>Eukaryota</taxon>
        <taxon>Viridiplantae</taxon>
        <taxon>Streptophyta</taxon>
        <taxon>Embryophyta</taxon>
        <taxon>Tracheophyta</taxon>
        <taxon>Spermatophyta</taxon>
        <taxon>Magnoliopsida</taxon>
        <taxon>eudicotyledons</taxon>
        <taxon>Gunneridae</taxon>
        <taxon>Pentapetalae</taxon>
        <taxon>rosids</taxon>
        <taxon>fabids</taxon>
        <taxon>Cucurbitales</taxon>
        <taxon>Cucurbitaceae</taxon>
        <taxon>Momordiceae</taxon>
        <taxon>Momordica</taxon>
    </lineage>
</organism>
<sequence length="227" mass="23866">MDKMHLTLMVATLSCLVLMESVNAFTHIVGGNHGWRVPDNKTFFQDWAKPRTFGVGDKLVFPYRPGANNLMAVKKPDFDKCEQDDPINMYFQGPTILELTKPGDYYYYDGIGKHCEAGMKLHIVVGTKEGSSGENMPFKLDTFVIRTSSLTTTSAATAPAAAASGPSATVFAASSGPSATVSAASTGPSASASATAAAPKASAATATHKLGFGVMLVAMALSMFLLV</sequence>
<name>A0A6J1C4Y4_MOMCH</name>
<dbReference type="Gene3D" id="2.60.40.420">
    <property type="entry name" value="Cupredoxins - blue copper proteins"/>
    <property type="match status" value="1"/>
</dbReference>
<keyword evidence="5" id="KW-1185">Reference proteome</keyword>
<dbReference type="InterPro" id="IPR003245">
    <property type="entry name" value="Phytocyanin_dom"/>
</dbReference>
<dbReference type="CDD" id="cd13920">
    <property type="entry name" value="Stellacyanin"/>
    <property type="match status" value="1"/>
</dbReference>
<dbReference type="GO" id="GO:0009055">
    <property type="term" value="F:electron transfer activity"/>
    <property type="evidence" value="ECO:0007669"/>
    <property type="project" value="InterPro"/>
</dbReference>
<dbReference type="PROSITE" id="PS51485">
    <property type="entry name" value="PHYTOCYANIN"/>
    <property type="match status" value="1"/>
</dbReference>
<feature type="domain" description="Phytocyanin" evidence="4">
    <location>
        <begin position="25"/>
        <end position="127"/>
    </location>
</feature>
<dbReference type="GeneID" id="111008312"/>
<protein>
    <submittedName>
        <fullName evidence="6">Blue copper protein-like</fullName>
    </submittedName>
</protein>
<evidence type="ECO:0000256" key="3">
    <source>
        <dbReference type="SAM" id="SignalP"/>
    </source>
</evidence>
<dbReference type="KEGG" id="mcha:111008312"/>
<keyword evidence="2" id="KW-0325">Glycoprotein</keyword>
<dbReference type="PANTHER" id="PTHR33021:SF264">
    <property type="entry name" value="OS05G0570900 PROTEIN"/>
    <property type="match status" value="1"/>
</dbReference>
<keyword evidence="1" id="KW-1015">Disulfide bond</keyword>
<keyword evidence="3" id="KW-0732">Signal</keyword>
<gene>
    <name evidence="6" type="primary">LOC111008312</name>
</gene>
<reference evidence="6" key="1">
    <citation type="submission" date="2025-08" db="UniProtKB">
        <authorList>
            <consortium name="RefSeq"/>
        </authorList>
    </citation>
    <scope>IDENTIFICATION</scope>
    <source>
        <strain evidence="6">OHB3-1</strain>
    </source>
</reference>
<evidence type="ECO:0000256" key="1">
    <source>
        <dbReference type="ARBA" id="ARBA00023157"/>
    </source>
</evidence>
<feature type="signal peptide" evidence="3">
    <location>
        <begin position="1"/>
        <end position="24"/>
    </location>
</feature>
<accession>A0A6J1C4Y4</accession>
<evidence type="ECO:0000313" key="5">
    <source>
        <dbReference type="Proteomes" id="UP000504603"/>
    </source>
</evidence>
<dbReference type="OrthoDB" id="1916408at2759"/>
<dbReference type="Proteomes" id="UP000504603">
    <property type="component" value="Unplaced"/>
</dbReference>
<dbReference type="SUPFAM" id="SSF49503">
    <property type="entry name" value="Cupredoxins"/>
    <property type="match status" value="1"/>
</dbReference>
<evidence type="ECO:0000313" key="6">
    <source>
        <dbReference type="RefSeq" id="XP_022136659.1"/>
    </source>
</evidence>
<evidence type="ECO:0000256" key="2">
    <source>
        <dbReference type="ARBA" id="ARBA00023180"/>
    </source>
</evidence>
<dbReference type="InterPro" id="IPR008972">
    <property type="entry name" value="Cupredoxin"/>
</dbReference>
<feature type="chain" id="PRO_5026785050" evidence="3">
    <location>
        <begin position="25"/>
        <end position="227"/>
    </location>
</feature>
<dbReference type="InterPro" id="IPR039391">
    <property type="entry name" value="Phytocyanin-like"/>
</dbReference>
<dbReference type="FunFam" id="2.60.40.420:FF:000034">
    <property type="entry name" value="Cupredoxin superfamily protein"/>
    <property type="match status" value="1"/>
</dbReference>
<evidence type="ECO:0000259" key="4">
    <source>
        <dbReference type="PROSITE" id="PS51485"/>
    </source>
</evidence>
<dbReference type="PROSITE" id="PS51257">
    <property type="entry name" value="PROKAR_LIPOPROTEIN"/>
    <property type="match status" value="1"/>
</dbReference>